<feature type="active site" description="Acyl-ester intermediate" evidence="10">
    <location>
        <position position="175"/>
    </location>
</feature>
<dbReference type="InParanoid" id="E6W1K5"/>
<dbReference type="InterPro" id="IPR036928">
    <property type="entry name" value="AS_sf"/>
</dbReference>
<dbReference type="GO" id="GO:0016740">
    <property type="term" value="F:transferase activity"/>
    <property type="evidence" value="ECO:0007669"/>
    <property type="project" value="UniProtKB-KW"/>
</dbReference>
<evidence type="ECO:0000256" key="10">
    <source>
        <dbReference type="HAMAP-Rule" id="MF_00120"/>
    </source>
</evidence>
<organism evidence="12 13">
    <name type="scientific">Desulfurispirillum indicum (strain ATCC BAA-1389 / DSM 22839 / S5)</name>
    <dbReference type="NCBI Taxonomy" id="653733"/>
    <lineage>
        <taxon>Bacteria</taxon>
        <taxon>Pseudomonadati</taxon>
        <taxon>Chrysiogenota</taxon>
        <taxon>Chrysiogenia</taxon>
        <taxon>Chrysiogenales</taxon>
        <taxon>Chrysiogenaceae</taxon>
        <taxon>Desulfurispirillum</taxon>
    </lineage>
</organism>
<evidence type="ECO:0000256" key="8">
    <source>
        <dbReference type="ARBA" id="ARBA00022917"/>
    </source>
</evidence>
<dbReference type="KEGG" id="din:Selin_1827"/>
<dbReference type="AlphaFoldDB" id="E6W1K5"/>
<dbReference type="GO" id="GO:0005524">
    <property type="term" value="F:ATP binding"/>
    <property type="evidence" value="ECO:0007669"/>
    <property type="project" value="UniProtKB-KW"/>
</dbReference>
<dbReference type="GO" id="GO:0050567">
    <property type="term" value="F:glutaminyl-tRNA synthase (glutamine-hydrolyzing) activity"/>
    <property type="evidence" value="ECO:0007669"/>
    <property type="project" value="UniProtKB-UniRule"/>
</dbReference>
<feature type="active site" description="Charge relay system" evidence="10">
    <location>
        <position position="76"/>
    </location>
</feature>
<dbReference type="PROSITE" id="PS00571">
    <property type="entry name" value="AMIDASES"/>
    <property type="match status" value="1"/>
</dbReference>
<evidence type="ECO:0000256" key="7">
    <source>
        <dbReference type="ARBA" id="ARBA00022840"/>
    </source>
</evidence>
<comment type="subunit">
    <text evidence="2 10">Heterotrimer of A, B and C subunits.</text>
</comment>
<evidence type="ECO:0000259" key="11">
    <source>
        <dbReference type="Pfam" id="PF01425"/>
    </source>
</evidence>
<dbReference type="EMBL" id="CP002432">
    <property type="protein sequence ID" value="ADU66554.1"/>
    <property type="molecule type" value="Genomic_DNA"/>
</dbReference>
<keyword evidence="7 10" id="KW-0067">ATP-binding</keyword>
<comment type="similarity">
    <text evidence="1 10">Belongs to the amidase family. GatA subfamily.</text>
</comment>
<dbReference type="eggNOG" id="COG0154">
    <property type="taxonomic scope" value="Bacteria"/>
</dbReference>
<dbReference type="InterPro" id="IPR023631">
    <property type="entry name" value="Amidase_dom"/>
</dbReference>
<accession>E6W1K5</accession>
<dbReference type="OrthoDB" id="9811471at2"/>
<dbReference type="EC" id="6.3.5.7" evidence="3 10"/>
<proteinExistence type="inferred from homology"/>
<dbReference type="RefSeq" id="WP_013506434.1">
    <property type="nucleotide sequence ID" value="NC_014836.1"/>
</dbReference>
<evidence type="ECO:0000256" key="6">
    <source>
        <dbReference type="ARBA" id="ARBA00022741"/>
    </source>
</evidence>
<evidence type="ECO:0000256" key="2">
    <source>
        <dbReference type="ARBA" id="ARBA00011123"/>
    </source>
</evidence>
<evidence type="ECO:0000256" key="5">
    <source>
        <dbReference type="ARBA" id="ARBA00022598"/>
    </source>
</evidence>
<evidence type="ECO:0000256" key="4">
    <source>
        <dbReference type="ARBA" id="ARBA00014428"/>
    </source>
</evidence>
<keyword evidence="6 10" id="KW-0547">Nucleotide-binding</keyword>
<dbReference type="SUPFAM" id="SSF75304">
    <property type="entry name" value="Amidase signature (AS) enzymes"/>
    <property type="match status" value="1"/>
</dbReference>
<evidence type="ECO:0000313" key="13">
    <source>
        <dbReference type="Proteomes" id="UP000002572"/>
    </source>
</evidence>
<dbReference type="GO" id="GO:0006412">
    <property type="term" value="P:translation"/>
    <property type="evidence" value="ECO:0007669"/>
    <property type="project" value="UniProtKB-UniRule"/>
</dbReference>
<comment type="catalytic activity">
    <reaction evidence="9 10">
        <text>L-glutamyl-tRNA(Gln) + L-glutamine + ATP + H2O = L-glutaminyl-tRNA(Gln) + L-glutamate + ADP + phosphate + H(+)</text>
        <dbReference type="Rhea" id="RHEA:17521"/>
        <dbReference type="Rhea" id="RHEA-COMP:9681"/>
        <dbReference type="Rhea" id="RHEA-COMP:9684"/>
        <dbReference type="ChEBI" id="CHEBI:15377"/>
        <dbReference type="ChEBI" id="CHEBI:15378"/>
        <dbReference type="ChEBI" id="CHEBI:29985"/>
        <dbReference type="ChEBI" id="CHEBI:30616"/>
        <dbReference type="ChEBI" id="CHEBI:43474"/>
        <dbReference type="ChEBI" id="CHEBI:58359"/>
        <dbReference type="ChEBI" id="CHEBI:78520"/>
        <dbReference type="ChEBI" id="CHEBI:78521"/>
        <dbReference type="ChEBI" id="CHEBI:456216"/>
        <dbReference type="EC" id="6.3.5.7"/>
    </reaction>
</comment>
<evidence type="ECO:0000256" key="1">
    <source>
        <dbReference type="ARBA" id="ARBA00008069"/>
    </source>
</evidence>
<keyword evidence="8 10" id="KW-0648">Protein biosynthesis</keyword>
<dbReference type="HAMAP" id="MF_00120">
    <property type="entry name" value="GatA"/>
    <property type="match status" value="1"/>
</dbReference>
<dbReference type="Pfam" id="PF01425">
    <property type="entry name" value="Amidase"/>
    <property type="match status" value="1"/>
</dbReference>
<feature type="active site" description="Charge relay system" evidence="10">
    <location>
        <position position="151"/>
    </location>
</feature>
<reference evidence="12 13" key="1">
    <citation type="submission" date="2010-12" db="EMBL/GenBank/DDBJ databases">
        <title>Complete sequence of Desulfurispirillum indicum S5.</title>
        <authorList>
            <consortium name="US DOE Joint Genome Institute"/>
            <person name="Lucas S."/>
            <person name="Copeland A."/>
            <person name="Lapidus A."/>
            <person name="Cheng J.-F."/>
            <person name="Goodwin L."/>
            <person name="Pitluck S."/>
            <person name="Chertkov O."/>
            <person name="Held B."/>
            <person name="Detter J.C."/>
            <person name="Han C."/>
            <person name="Tapia R."/>
            <person name="Land M."/>
            <person name="Hauser L."/>
            <person name="Kyrpides N."/>
            <person name="Ivanova N."/>
            <person name="Mikhailova N."/>
            <person name="Haggblom M."/>
            <person name="Rauschenbach I."/>
            <person name="Bini E."/>
            <person name="Woyke T."/>
        </authorList>
    </citation>
    <scope>NUCLEOTIDE SEQUENCE [LARGE SCALE GENOMIC DNA]</scope>
    <source>
        <strain evidence="13">ATCC BAA-1389 / DSM 22839 / S5</strain>
    </source>
</reference>
<keyword evidence="13" id="KW-1185">Reference proteome</keyword>
<dbReference type="HOGENOM" id="CLU_009600_0_3_0"/>
<dbReference type="PANTHER" id="PTHR11895">
    <property type="entry name" value="TRANSAMIDASE"/>
    <property type="match status" value="1"/>
</dbReference>
<dbReference type="Proteomes" id="UP000002572">
    <property type="component" value="Chromosome"/>
</dbReference>
<dbReference type="InterPro" id="IPR000120">
    <property type="entry name" value="Amidase"/>
</dbReference>
<comment type="function">
    <text evidence="10">Allows the formation of correctly charged Gln-tRNA(Gln) through the transamidation of misacylated Glu-tRNA(Gln) in organisms which lack glutaminyl-tRNA synthetase. The reaction takes place in the presence of glutamine and ATP through an activated gamma-phospho-Glu-tRNA(Gln).</text>
</comment>
<feature type="domain" description="Amidase" evidence="11">
    <location>
        <begin position="24"/>
        <end position="463"/>
    </location>
</feature>
<dbReference type="InterPro" id="IPR020556">
    <property type="entry name" value="Amidase_CS"/>
</dbReference>
<protein>
    <recommendedName>
        <fullName evidence="4 10">Glutamyl-tRNA(Gln) amidotransferase subunit A</fullName>
        <shortName evidence="10">Glu-ADT subunit A</shortName>
        <ecNumber evidence="3 10">6.3.5.7</ecNumber>
    </recommendedName>
</protein>
<keyword evidence="12" id="KW-0808">Transferase</keyword>
<dbReference type="GO" id="GO:0030956">
    <property type="term" value="C:glutamyl-tRNA(Gln) amidotransferase complex"/>
    <property type="evidence" value="ECO:0007669"/>
    <property type="project" value="InterPro"/>
</dbReference>
<keyword evidence="5 10" id="KW-0436">Ligase</keyword>
<dbReference type="Gene3D" id="3.90.1300.10">
    <property type="entry name" value="Amidase signature (AS) domain"/>
    <property type="match status" value="1"/>
</dbReference>
<name>E6W1K5_DESIS</name>
<dbReference type="PANTHER" id="PTHR11895:SF151">
    <property type="entry name" value="GLUTAMYL-TRNA(GLN) AMIDOTRANSFERASE SUBUNIT A"/>
    <property type="match status" value="1"/>
</dbReference>
<evidence type="ECO:0000256" key="3">
    <source>
        <dbReference type="ARBA" id="ARBA00012739"/>
    </source>
</evidence>
<evidence type="ECO:0000256" key="9">
    <source>
        <dbReference type="ARBA" id="ARBA00047407"/>
    </source>
</evidence>
<sequence>MPLHKTLTQLQHALATSEITSQQLVEACLENIRTKDDQLQVFNQVNEQALAEATSADKRRSLGEKLPLLGIPIAVKDNINVKGLATTCSSRMLANYTAIYDATVATRLREAGAIVIGKASMDEFAMGSSNQTAFQKQTRNPWDPTRVPGGSSGGSAAAVAARMAPAALGSDTGGSIRQPAAFCGVVGLKPTYGTVSRFGLVAFASSLDQIGPITHSVADAALMLNVIAGHDHNDSTSLAFDKPDYTSCVGKDIAGLRVGLPREYFIEGLNPTIRRQVMAGVEALKEQGAIVKEISLPHTDYAVATYYIIATAEASSNLARYDGVRYTHRSEGATDLIDMYTTTRSQGFGPEVKRRIMLGTYVLSSGYYDAYYRKAQKVRTLIARDFQQAFSDVDVIVTPTTPSTAFACGEKNTSPLDMYLEDIFTLSCNLAGIPGMSIPCGLDEKGLPIGLQLYGRHFGEGDLIRAGSAIEHSIGFQGLS</sequence>
<gene>
    <name evidence="10" type="primary">gatA</name>
    <name evidence="12" type="ordered locus">Selin_1827</name>
</gene>
<dbReference type="NCBIfam" id="TIGR00132">
    <property type="entry name" value="gatA"/>
    <property type="match status" value="1"/>
</dbReference>
<evidence type="ECO:0000313" key="12">
    <source>
        <dbReference type="EMBL" id="ADU66554.1"/>
    </source>
</evidence>
<dbReference type="STRING" id="653733.Selin_1827"/>
<dbReference type="InterPro" id="IPR004412">
    <property type="entry name" value="GatA"/>
</dbReference>